<organism evidence="2">
    <name type="scientific">Sipha flava</name>
    <name type="common">yellow sugarcane aphid</name>
    <dbReference type="NCBI Taxonomy" id="143950"/>
    <lineage>
        <taxon>Eukaryota</taxon>
        <taxon>Metazoa</taxon>
        <taxon>Ecdysozoa</taxon>
        <taxon>Arthropoda</taxon>
        <taxon>Hexapoda</taxon>
        <taxon>Insecta</taxon>
        <taxon>Pterygota</taxon>
        <taxon>Neoptera</taxon>
        <taxon>Paraneoptera</taxon>
        <taxon>Hemiptera</taxon>
        <taxon>Sternorrhyncha</taxon>
        <taxon>Aphidomorpha</taxon>
        <taxon>Aphidoidea</taxon>
        <taxon>Aphididae</taxon>
        <taxon>Sipha</taxon>
    </lineage>
</organism>
<name>A0A2S2QM29_9HEMI</name>
<protein>
    <submittedName>
        <fullName evidence="2">Uncharacterized transposon-derived protein F52C9.6</fullName>
    </submittedName>
</protein>
<evidence type="ECO:0000259" key="1">
    <source>
        <dbReference type="PROSITE" id="PS50878"/>
    </source>
</evidence>
<reference evidence="2" key="1">
    <citation type="submission" date="2018-04" db="EMBL/GenBank/DDBJ databases">
        <title>Transcriptome assembly of Sipha flava.</title>
        <authorList>
            <person name="Scully E.D."/>
            <person name="Geib S.M."/>
            <person name="Palmer N.A."/>
            <person name="Koch K."/>
            <person name="Bradshaw J."/>
            <person name="Heng-Moss T."/>
            <person name="Sarath G."/>
        </authorList>
    </citation>
    <scope>NUCLEOTIDE SEQUENCE</scope>
</reference>
<dbReference type="Pfam" id="PF00078">
    <property type="entry name" value="RVT_1"/>
    <property type="match status" value="1"/>
</dbReference>
<dbReference type="InterPro" id="IPR043502">
    <property type="entry name" value="DNA/RNA_pol_sf"/>
</dbReference>
<sequence>MLRFADDIAIIAENEKDLKKILETLEQVMEKELHMKINTKKTKVLVCSRYNIRSRIKLKDGETIEQVEDFIYLGSTINSDGRSKKEIIKRICQGKVAFNKKRNLFI</sequence>
<dbReference type="InterPro" id="IPR000477">
    <property type="entry name" value="RT_dom"/>
</dbReference>
<dbReference type="OrthoDB" id="6625104at2759"/>
<dbReference type="PANTHER" id="PTHR47027">
    <property type="entry name" value="REVERSE TRANSCRIPTASE DOMAIN-CONTAINING PROTEIN"/>
    <property type="match status" value="1"/>
</dbReference>
<dbReference type="AlphaFoldDB" id="A0A2S2QM29"/>
<gene>
    <name evidence="2" type="primary">F52C9.6_14</name>
    <name evidence="2" type="ORF">g.160426</name>
</gene>
<feature type="domain" description="Reverse transcriptase" evidence="1">
    <location>
        <begin position="1"/>
        <end position="77"/>
    </location>
</feature>
<proteinExistence type="predicted"/>
<evidence type="ECO:0000313" key="2">
    <source>
        <dbReference type="EMBL" id="MBY78212.1"/>
    </source>
</evidence>
<dbReference type="EMBL" id="GGMS01009009">
    <property type="protein sequence ID" value="MBY78212.1"/>
    <property type="molecule type" value="Transcribed_RNA"/>
</dbReference>
<dbReference type="PANTHER" id="PTHR47027:SF20">
    <property type="entry name" value="REVERSE TRANSCRIPTASE-LIKE PROTEIN WITH RNA-DIRECTED DNA POLYMERASE DOMAIN"/>
    <property type="match status" value="1"/>
</dbReference>
<accession>A0A2S2QM29</accession>
<dbReference type="GO" id="GO:0071897">
    <property type="term" value="P:DNA biosynthetic process"/>
    <property type="evidence" value="ECO:0007669"/>
    <property type="project" value="UniProtKB-ARBA"/>
</dbReference>
<dbReference type="PROSITE" id="PS50878">
    <property type="entry name" value="RT_POL"/>
    <property type="match status" value="1"/>
</dbReference>
<dbReference type="SUPFAM" id="SSF56672">
    <property type="entry name" value="DNA/RNA polymerases"/>
    <property type="match status" value="1"/>
</dbReference>